<accession>A0A6J7X614</accession>
<name>A0A6J7X614_9CAUD</name>
<evidence type="ECO:0000313" key="1">
    <source>
        <dbReference type="EMBL" id="CAB5222733.1"/>
    </source>
</evidence>
<organism evidence="1">
    <name type="scientific">uncultured Caudovirales phage</name>
    <dbReference type="NCBI Taxonomy" id="2100421"/>
    <lineage>
        <taxon>Viruses</taxon>
        <taxon>Duplodnaviria</taxon>
        <taxon>Heunggongvirae</taxon>
        <taxon>Uroviricota</taxon>
        <taxon>Caudoviricetes</taxon>
        <taxon>Peduoviridae</taxon>
        <taxon>Maltschvirus</taxon>
        <taxon>Maltschvirus maltsch</taxon>
    </lineage>
</organism>
<sequence length="321" mass="32863">MSKGGGQTQTSTTYVDPDIKKAYLQNYQDAQSVAASLPQQQFAPMNAMYQSGEQALTNAALAGQGLSSVDLAAQQTGAAGAYQPTMIQGAQANLGMGQGPGTIGSYMNPYSQYVTQNAMADLETARQNAIRQTSQQAQAARAFGGSRQGVAEAQTNLGYGTQAGKLSTQLNEQAFNQAMQAQQADLARQQQAALANQSTGLAGAQYRLGAAGQLGNLGAQQQQLRLGGAQAVMGAGGARQQLEQQQLDAMRNLATQRLGIQQTALGMNPANLGQTTSTPLYQNRAAGGLGGALAGSQLANLVSPGNAGIGAALGGLLGYFG</sequence>
<proteinExistence type="predicted"/>
<protein>
    <submittedName>
        <fullName evidence="1">Uncharacterized protein</fullName>
    </submittedName>
</protein>
<reference evidence="1" key="1">
    <citation type="submission" date="2020-05" db="EMBL/GenBank/DDBJ databases">
        <authorList>
            <person name="Chiriac C."/>
            <person name="Salcher M."/>
            <person name="Ghai R."/>
            <person name="Kavagutti S V."/>
        </authorList>
    </citation>
    <scope>NUCLEOTIDE SEQUENCE</scope>
</reference>
<dbReference type="EMBL" id="LR798314">
    <property type="protein sequence ID" value="CAB5222733.1"/>
    <property type="molecule type" value="Genomic_DNA"/>
</dbReference>
<gene>
    <name evidence="1" type="ORF">UFOVP377_29</name>
</gene>